<evidence type="ECO:0000313" key="2">
    <source>
        <dbReference type="Proteomes" id="UP000727407"/>
    </source>
</evidence>
<dbReference type="Proteomes" id="UP000727407">
    <property type="component" value="Unassembled WGS sequence"/>
</dbReference>
<gene>
    <name evidence="1" type="ORF">DAT39_003256</name>
</gene>
<keyword evidence="2" id="KW-1185">Reference proteome</keyword>
<accession>A0A8J4UFH3</accession>
<reference evidence="1" key="1">
    <citation type="submission" date="2020-07" db="EMBL/GenBank/DDBJ databases">
        <title>Clarias magur genome sequencing, assembly and annotation.</title>
        <authorList>
            <person name="Kushwaha B."/>
            <person name="Kumar R."/>
            <person name="Das P."/>
            <person name="Joshi C.G."/>
            <person name="Kumar D."/>
            <person name="Nagpure N.S."/>
            <person name="Pandey M."/>
            <person name="Agarwal S."/>
            <person name="Srivastava S."/>
            <person name="Singh M."/>
            <person name="Sahoo L."/>
            <person name="Jayasankar P."/>
            <person name="Meher P.K."/>
            <person name="Koringa P.G."/>
            <person name="Iquebal M.A."/>
            <person name="Das S.P."/>
            <person name="Bit A."/>
            <person name="Patnaik S."/>
            <person name="Patel N."/>
            <person name="Shah T.M."/>
            <person name="Hinsu A."/>
            <person name="Jena J.K."/>
        </authorList>
    </citation>
    <scope>NUCLEOTIDE SEQUENCE</scope>
    <source>
        <strain evidence="1">CIFAMagur01</strain>
        <tissue evidence="1">Testis</tissue>
    </source>
</reference>
<dbReference type="AlphaFoldDB" id="A0A8J4UFH3"/>
<name>A0A8J4UFH3_CLAMG</name>
<comment type="caution">
    <text evidence="1">The sequence shown here is derived from an EMBL/GenBank/DDBJ whole genome shotgun (WGS) entry which is preliminary data.</text>
</comment>
<proteinExistence type="predicted"/>
<feature type="non-terminal residue" evidence="1">
    <location>
        <position position="1"/>
    </location>
</feature>
<sequence>CERQVRQTWGTSGVGGALCEAGLGHNFVLESSLSHGNNKYRASPFFDSLSQKQNLAWPSYRGSECSVLDLGLIAPGELGNR</sequence>
<evidence type="ECO:0000313" key="1">
    <source>
        <dbReference type="EMBL" id="KAF5907058.1"/>
    </source>
</evidence>
<protein>
    <submittedName>
        <fullName evidence="1">Uncharacterized protein</fullName>
    </submittedName>
</protein>
<dbReference type="EMBL" id="QNUK01000025">
    <property type="protein sequence ID" value="KAF5907058.1"/>
    <property type="molecule type" value="Genomic_DNA"/>
</dbReference>
<organism evidence="1 2">
    <name type="scientific">Clarias magur</name>
    <name type="common">Asian catfish</name>
    <name type="synonym">Macropteronotus magur</name>
    <dbReference type="NCBI Taxonomy" id="1594786"/>
    <lineage>
        <taxon>Eukaryota</taxon>
        <taxon>Metazoa</taxon>
        <taxon>Chordata</taxon>
        <taxon>Craniata</taxon>
        <taxon>Vertebrata</taxon>
        <taxon>Euteleostomi</taxon>
        <taxon>Actinopterygii</taxon>
        <taxon>Neopterygii</taxon>
        <taxon>Teleostei</taxon>
        <taxon>Ostariophysi</taxon>
        <taxon>Siluriformes</taxon>
        <taxon>Clariidae</taxon>
        <taxon>Clarias</taxon>
    </lineage>
</organism>